<keyword evidence="4" id="KW-1185">Reference proteome</keyword>
<dbReference type="Pfam" id="PF03473">
    <property type="entry name" value="MOSC"/>
    <property type="match status" value="1"/>
</dbReference>
<evidence type="ECO:0000313" key="4">
    <source>
        <dbReference type="Proteomes" id="UP000094828"/>
    </source>
</evidence>
<name>A0A1C3EJZ6_9PLAN</name>
<protein>
    <recommendedName>
        <fullName evidence="2">MOSC domain-containing protein</fullName>
    </recommendedName>
</protein>
<evidence type="ECO:0000259" key="2">
    <source>
        <dbReference type="PROSITE" id="PS51340"/>
    </source>
</evidence>
<dbReference type="GO" id="GO:0030151">
    <property type="term" value="F:molybdenum ion binding"/>
    <property type="evidence" value="ECO:0007669"/>
    <property type="project" value="InterPro"/>
</dbReference>
<reference evidence="3 4" key="1">
    <citation type="submission" date="2016-05" db="EMBL/GenBank/DDBJ databases">
        <title>Genomic and physiological characterization of Planctopirus sp. isolated from fresh water lake.</title>
        <authorList>
            <person name="Subhash Y."/>
            <person name="Ramana C."/>
        </authorList>
    </citation>
    <scope>NUCLEOTIDE SEQUENCE [LARGE SCALE GENOMIC DNA]</scope>
    <source>
        <strain evidence="3 4">JC280</strain>
    </source>
</reference>
<dbReference type="InterPro" id="IPR005302">
    <property type="entry name" value="MoCF_Sase_C"/>
</dbReference>
<dbReference type="PANTHER" id="PTHR30212">
    <property type="entry name" value="PROTEIN YIIM"/>
    <property type="match status" value="1"/>
</dbReference>
<dbReference type="AlphaFoldDB" id="A0A1C3EJZ6"/>
<dbReference type="InterPro" id="IPR005163">
    <property type="entry name" value="Tri_helical_YiiM-like"/>
</dbReference>
<dbReference type="GO" id="GO:0030170">
    <property type="term" value="F:pyridoxal phosphate binding"/>
    <property type="evidence" value="ECO:0007669"/>
    <property type="project" value="InterPro"/>
</dbReference>
<dbReference type="Gene3D" id="2.40.33.20">
    <property type="entry name" value="PK beta-barrel domain-like"/>
    <property type="match status" value="1"/>
</dbReference>
<accession>A0A1C3EJZ6</accession>
<dbReference type="InterPro" id="IPR011037">
    <property type="entry name" value="Pyrv_Knase-like_insert_dom_sf"/>
</dbReference>
<dbReference type="STRING" id="1841610.A6X21_18590"/>
<evidence type="ECO:0000313" key="3">
    <source>
        <dbReference type="EMBL" id="ODA33556.1"/>
    </source>
</evidence>
<feature type="region of interest" description="Disordered" evidence="1">
    <location>
        <begin position="1"/>
        <end position="21"/>
    </location>
</feature>
<dbReference type="OrthoDB" id="9786134at2"/>
<dbReference type="PANTHER" id="PTHR30212:SF2">
    <property type="entry name" value="PROTEIN YIIM"/>
    <property type="match status" value="1"/>
</dbReference>
<sequence length="221" mass="24751">MPLGHVTSLQVGRPQQRPALSDRQPAYWTGFWKSPVTGRLLLDAHGLEGDGQADLINHGGTDKALCIYAALHYPSWKTELQRDEFSYGAFGENLTVSGDTLHEAEVCVGDLWAIGTARLQVSQPRQPCWKLGRRWEMTDLPGKVIQSGKTGWYLRVIQPGTLAQGDEITLLARPAPAWPISRLNQLMYREKQNISLLKEALALPFLSTSWRDTFMSRLHSS</sequence>
<dbReference type="InterPro" id="IPR052353">
    <property type="entry name" value="Benzoxazolinone_Detox_Enz"/>
</dbReference>
<dbReference type="Pfam" id="PF03475">
    <property type="entry name" value="YiiM_3-alpha"/>
    <property type="match status" value="1"/>
</dbReference>
<comment type="caution">
    <text evidence="3">The sequence shown here is derived from an EMBL/GenBank/DDBJ whole genome shotgun (WGS) entry which is preliminary data.</text>
</comment>
<dbReference type="Proteomes" id="UP000094828">
    <property type="component" value="Unassembled WGS sequence"/>
</dbReference>
<evidence type="ECO:0000256" key="1">
    <source>
        <dbReference type="SAM" id="MobiDB-lite"/>
    </source>
</evidence>
<gene>
    <name evidence="3" type="ORF">A6X21_18590</name>
</gene>
<dbReference type="RefSeq" id="WP_068846871.1">
    <property type="nucleotide sequence ID" value="NZ_LYDR01000051.1"/>
</dbReference>
<feature type="domain" description="MOSC" evidence="2">
    <location>
        <begin position="34"/>
        <end position="171"/>
    </location>
</feature>
<dbReference type="GO" id="GO:0003824">
    <property type="term" value="F:catalytic activity"/>
    <property type="evidence" value="ECO:0007669"/>
    <property type="project" value="InterPro"/>
</dbReference>
<organism evidence="3 4">
    <name type="scientific">Planctopirus hydrillae</name>
    <dbReference type="NCBI Taxonomy" id="1841610"/>
    <lineage>
        <taxon>Bacteria</taxon>
        <taxon>Pseudomonadati</taxon>
        <taxon>Planctomycetota</taxon>
        <taxon>Planctomycetia</taxon>
        <taxon>Planctomycetales</taxon>
        <taxon>Planctomycetaceae</taxon>
        <taxon>Planctopirus</taxon>
    </lineage>
</organism>
<dbReference type="SUPFAM" id="SSF50800">
    <property type="entry name" value="PK beta-barrel domain-like"/>
    <property type="match status" value="1"/>
</dbReference>
<dbReference type="PROSITE" id="PS51340">
    <property type="entry name" value="MOSC"/>
    <property type="match status" value="1"/>
</dbReference>
<dbReference type="EMBL" id="LYDR01000051">
    <property type="protein sequence ID" value="ODA33556.1"/>
    <property type="molecule type" value="Genomic_DNA"/>
</dbReference>
<proteinExistence type="predicted"/>